<dbReference type="AlphaFoldDB" id="A0A1C2IAA4"/>
<dbReference type="EMBL" id="LWSA01000124">
    <property type="protein sequence ID" value="OCX72936.1"/>
    <property type="molecule type" value="Genomic_DNA"/>
</dbReference>
<accession>A0A1C2IAA4</accession>
<dbReference type="InterPro" id="IPR019039">
    <property type="entry name" value="T4-Rnl1-like_N"/>
</dbReference>
<evidence type="ECO:0000313" key="2">
    <source>
        <dbReference type="EMBL" id="OCX72936.1"/>
    </source>
</evidence>
<evidence type="ECO:0000259" key="1">
    <source>
        <dbReference type="Pfam" id="PF09511"/>
    </source>
</evidence>
<organism evidence="2 3">
    <name type="scientific">Acidithiobacillus thiooxidans</name>
    <name type="common">Thiobacillus thiooxidans</name>
    <dbReference type="NCBI Taxonomy" id="930"/>
    <lineage>
        <taxon>Bacteria</taxon>
        <taxon>Pseudomonadati</taxon>
        <taxon>Pseudomonadota</taxon>
        <taxon>Acidithiobacillia</taxon>
        <taxon>Acidithiobacillales</taxon>
        <taxon>Acidithiobacillaceae</taxon>
        <taxon>Acidithiobacillus</taxon>
    </lineage>
</organism>
<protein>
    <recommendedName>
        <fullName evidence="1">T4 RNA ligase 1-like N-terminal domain-containing protein</fullName>
    </recommendedName>
</protein>
<name>A0A1C2IAA4_ACITH</name>
<dbReference type="Gene3D" id="3.60.21.10">
    <property type="match status" value="1"/>
</dbReference>
<dbReference type="Proteomes" id="UP000094893">
    <property type="component" value="Unassembled WGS sequence"/>
</dbReference>
<gene>
    <name evidence="2" type="ORF">A6P07_09140</name>
</gene>
<proteinExistence type="predicted"/>
<feature type="domain" description="T4 RNA ligase 1-like N-terminal" evidence="1">
    <location>
        <begin position="217"/>
        <end position="368"/>
    </location>
</feature>
<sequence length="389" mass="43893">MKRSQAGQPVAEGSFAGMVTLDAFLEKPAEWQAEFLEFLEKLPTYVTYQDLVFLHADVAQFDPLRTLASDMLYGQSVPKEGRSVDELYALNYQKGINRFRLVHGHIPHSSKADTSIVLSLEKKQVHANGHLASIALDRLCALPTLSDMHSLVVLQPGNYNFKERKKESLMLKEGLEALVKDKLVVKCQDENNQLTLYKYHRKVLFDKLWDRDPLLAKARGLVLDRKGKIVQRGFDRCFNYGENGCLLTADRAMSVTATDKLNGYMVAVTQHPYLRKKLLMSTNGSLDPGSPYLLMAQNHLLGSVEKIKDFVDKTGLTLLFEILDPADPHIVHYDDAWFGAWLIGARGHTLEDQPLEEAALDDMAQLLGLRRPGWQTTTLGEILERNQTE</sequence>
<comment type="caution">
    <text evidence="2">The sequence shown here is derived from an EMBL/GenBank/DDBJ whole genome shotgun (WGS) entry which is preliminary data.</text>
</comment>
<evidence type="ECO:0000313" key="3">
    <source>
        <dbReference type="Proteomes" id="UP000094893"/>
    </source>
</evidence>
<dbReference type="InterPro" id="IPR029052">
    <property type="entry name" value="Metallo-depent_PP-like"/>
</dbReference>
<reference evidence="2 3" key="1">
    <citation type="journal article" date="2016" name="Int. J. Mol. Sci.">
        <title>Comparative genomics of the extreme acidophile Acidithiobacillus thiooxidans reveals intraspecific divergence and niche adaptation.</title>
        <authorList>
            <person name="Zhang X."/>
            <person name="Feng X."/>
            <person name="Tao J."/>
            <person name="Ma L."/>
            <person name="Xiao Y."/>
            <person name="Liang Y."/>
            <person name="Liu X."/>
            <person name="Yin H."/>
        </authorList>
    </citation>
    <scope>NUCLEOTIDE SEQUENCE [LARGE SCALE GENOMIC DNA]</scope>
    <source>
        <strain evidence="2 3">A02</strain>
    </source>
</reference>
<dbReference type="Pfam" id="PF09511">
    <property type="entry name" value="RNA_lig_T4_1"/>
    <property type="match status" value="1"/>
</dbReference>